<accession>A0A4Y2A1B7</accession>
<evidence type="ECO:0000256" key="1">
    <source>
        <dbReference type="SAM" id="MobiDB-lite"/>
    </source>
</evidence>
<sequence>MSAEETQQRNFDDRLRENARRNCMTTKETEERRSEDRLRTVARRNNMTAEETEEQRSDDQLRTLQYICQLFEFGAKYTTSPGRSCRFLMKNRSSSKNTSLETKK</sequence>
<keyword evidence="3" id="KW-1185">Reference proteome</keyword>
<proteinExistence type="predicted"/>
<feature type="region of interest" description="Disordered" evidence="1">
    <location>
        <begin position="1"/>
        <end position="58"/>
    </location>
</feature>
<evidence type="ECO:0000313" key="2">
    <source>
        <dbReference type="EMBL" id="GBL73347.1"/>
    </source>
</evidence>
<dbReference type="AlphaFoldDB" id="A0A4Y2A1B7"/>
<gene>
    <name evidence="2" type="ORF">AVEN_159375_1</name>
</gene>
<name>A0A4Y2A1B7_ARAVE</name>
<protein>
    <submittedName>
        <fullName evidence="2">Uncharacterized protein</fullName>
    </submittedName>
</protein>
<feature type="compositionally biased region" description="Basic and acidic residues" evidence="1">
    <location>
        <begin position="1"/>
        <end position="20"/>
    </location>
</feature>
<reference evidence="2 3" key="1">
    <citation type="journal article" date="2019" name="Sci. Rep.">
        <title>Orb-weaving spider Araneus ventricosus genome elucidates the spidroin gene catalogue.</title>
        <authorList>
            <person name="Kono N."/>
            <person name="Nakamura H."/>
            <person name="Ohtoshi R."/>
            <person name="Moran D.A.P."/>
            <person name="Shinohara A."/>
            <person name="Yoshida Y."/>
            <person name="Fujiwara M."/>
            <person name="Mori M."/>
            <person name="Tomita M."/>
            <person name="Arakawa K."/>
        </authorList>
    </citation>
    <scope>NUCLEOTIDE SEQUENCE [LARGE SCALE GENOMIC DNA]</scope>
</reference>
<dbReference type="OrthoDB" id="1728974at2759"/>
<comment type="caution">
    <text evidence="2">The sequence shown here is derived from an EMBL/GenBank/DDBJ whole genome shotgun (WGS) entry which is preliminary data.</text>
</comment>
<dbReference type="Proteomes" id="UP000499080">
    <property type="component" value="Unassembled WGS sequence"/>
</dbReference>
<organism evidence="2 3">
    <name type="scientific">Araneus ventricosus</name>
    <name type="common">Orbweaver spider</name>
    <name type="synonym">Epeira ventricosa</name>
    <dbReference type="NCBI Taxonomy" id="182803"/>
    <lineage>
        <taxon>Eukaryota</taxon>
        <taxon>Metazoa</taxon>
        <taxon>Ecdysozoa</taxon>
        <taxon>Arthropoda</taxon>
        <taxon>Chelicerata</taxon>
        <taxon>Arachnida</taxon>
        <taxon>Araneae</taxon>
        <taxon>Araneomorphae</taxon>
        <taxon>Entelegynae</taxon>
        <taxon>Araneoidea</taxon>
        <taxon>Araneidae</taxon>
        <taxon>Araneus</taxon>
    </lineage>
</organism>
<feature type="compositionally biased region" description="Basic and acidic residues" evidence="1">
    <location>
        <begin position="27"/>
        <end position="39"/>
    </location>
</feature>
<evidence type="ECO:0000313" key="3">
    <source>
        <dbReference type="Proteomes" id="UP000499080"/>
    </source>
</evidence>
<dbReference type="EMBL" id="BGPR01000003">
    <property type="protein sequence ID" value="GBL73347.1"/>
    <property type="molecule type" value="Genomic_DNA"/>
</dbReference>